<name>A0A7X1NLI3_9MICC</name>
<proteinExistence type="predicted"/>
<dbReference type="AlphaFoldDB" id="A0A7X1NLI3"/>
<reference evidence="2" key="1">
    <citation type="submission" date="2019-07" db="EMBL/GenBank/DDBJ databases">
        <title>Arthrobacter KR32 sp. nov., isolated from mountain cheese made of cows milk.</title>
        <authorList>
            <person name="Flegler A."/>
        </authorList>
    </citation>
    <scope>NUCLEOTIDE SEQUENCE [LARGE SCALE GENOMIC DNA]</scope>
    <source>
        <strain evidence="2">KR32</strain>
    </source>
</reference>
<dbReference type="OrthoDB" id="4945710at2"/>
<dbReference type="Proteomes" id="UP000326464">
    <property type="component" value="Unassembled WGS sequence"/>
</dbReference>
<gene>
    <name evidence="1" type="ORF">FNH21_00010</name>
</gene>
<comment type="caution">
    <text evidence="1">The sequence shown here is derived from an EMBL/GenBank/DDBJ whole genome shotgun (WGS) entry which is preliminary data.</text>
</comment>
<evidence type="ECO:0008006" key="3">
    <source>
        <dbReference type="Google" id="ProtNLM"/>
    </source>
</evidence>
<organism evidence="1 2">
    <name type="scientific">Arthrobacter bussei</name>
    <dbReference type="NCBI Taxonomy" id="2594179"/>
    <lineage>
        <taxon>Bacteria</taxon>
        <taxon>Bacillati</taxon>
        <taxon>Actinomycetota</taxon>
        <taxon>Actinomycetes</taxon>
        <taxon>Micrococcales</taxon>
        <taxon>Micrococcaceae</taxon>
        <taxon>Arthrobacter</taxon>
    </lineage>
</organism>
<dbReference type="RefSeq" id="WP_152811472.1">
    <property type="nucleotide sequence ID" value="NZ_VJXX01000001.1"/>
</dbReference>
<keyword evidence="2" id="KW-1185">Reference proteome</keyword>
<protein>
    <recommendedName>
        <fullName evidence="3">Stress-response A/B barrel domain-containing protein</fullName>
    </recommendedName>
</protein>
<evidence type="ECO:0000313" key="1">
    <source>
        <dbReference type="EMBL" id="MPY09136.1"/>
    </source>
</evidence>
<sequence length="65" mass="7425">MVPRYMYGLGQVETDVVASNGVTSRTILFISTRDFNTLQEAQDYAGSDEHRKIQKIIASFREQKN</sequence>
<accession>A0A7X1NLI3</accession>
<dbReference type="EMBL" id="VJXX01000001">
    <property type="protein sequence ID" value="MPY09136.1"/>
    <property type="molecule type" value="Genomic_DNA"/>
</dbReference>
<evidence type="ECO:0000313" key="2">
    <source>
        <dbReference type="Proteomes" id="UP000326464"/>
    </source>
</evidence>